<accession>E1QQL9</accession>
<dbReference type="KEGG" id="vdi:Vdis_2263"/>
<name>E1QQL9_VULDI</name>
<protein>
    <submittedName>
        <fullName evidence="1">Uncharacterized protein</fullName>
    </submittedName>
</protein>
<evidence type="ECO:0000313" key="1">
    <source>
        <dbReference type="EMBL" id="ADN51631.1"/>
    </source>
</evidence>
<organism evidence="1 2">
    <name type="scientific">Vulcanisaeta distributa (strain DSM 14429 / JCM 11212 / NBRC 100878 / IC-017)</name>
    <dbReference type="NCBI Taxonomy" id="572478"/>
    <lineage>
        <taxon>Archaea</taxon>
        <taxon>Thermoproteota</taxon>
        <taxon>Thermoprotei</taxon>
        <taxon>Thermoproteales</taxon>
        <taxon>Thermoproteaceae</taxon>
        <taxon>Vulcanisaeta</taxon>
    </lineage>
</organism>
<reference evidence="2" key="2">
    <citation type="journal article" date="2010" name="Stand. Genomic Sci.">
        <title>Complete genome sequence of Vulcanisaeta distributa type strain (IC-017T).</title>
        <authorList>
            <person name="Mavromatis K."/>
            <person name="Sikorski J."/>
            <person name="Pabst E."/>
            <person name="Teshima H."/>
            <person name="Lapidus A."/>
            <person name="Lucas S."/>
            <person name="Nolan M."/>
            <person name="Glavina Del Rio T."/>
            <person name="Cheng J."/>
            <person name="Bruce D."/>
            <person name="Goodwin L."/>
            <person name="Pitluck S."/>
            <person name="Liolios K."/>
            <person name="Ivanova N."/>
            <person name="Mikhailova N."/>
            <person name="Pati A."/>
            <person name="Chen A."/>
            <person name="Palaniappan K."/>
            <person name="Land M."/>
            <person name="Hauser L."/>
            <person name="Chang Y."/>
            <person name="Jeffries C."/>
            <person name="Rohde M."/>
            <person name="Spring S."/>
            <person name="Goker M."/>
            <person name="Wirth R."/>
            <person name="Woyke T."/>
            <person name="Bristow J."/>
            <person name="Eisen J."/>
            <person name="Markowitz V."/>
            <person name="Hugenholtz P."/>
            <person name="Klenk H."/>
            <person name="Kyrpides N."/>
        </authorList>
    </citation>
    <scope>NUCLEOTIDE SEQUENCE [LARGE SCALE GENOMIC DNA]</scope>
    <source>
        <strain evidence="2">DSM 14429 / JCM 11212 / NBRC 100878 / IC-017</strain>
    </source>
</reference>
<keyword evidence="2" id="KW-1185">Reference proteome</keyword>
<dbReference type="HOGENOM" id="CLU_1080191_0_0_2"/>
<sequence length="233" mass="26913">MRFVNDRGEVLDEDGMVMGIIYEGTEYYPALPRYHNNVIAKSGVSETYRRIMLIKRAFMPVEGVRDIEDLVKNWVNEFKLVLGRAGIPYSEEQVVALATSLRGRWPVKRPTPYEVLECVLDPGCIKYSPGLRRLIEDKFNEVFGSLISVHINRVLREWGLEGAINVNEVLNKYADIIRITKFRKRHFYRRTLIELAITAVLLDNLDRKDVEDILRGLGKEELIKIIDALYGSQ</sequence>
<gene>
    <name evidence="1" type="ordered locus">Vdis_2263</name>
</gene>
<dbReference type="Proteomes" id="UP000006681">
    <property type="component" value="Chromosome"/>
</dbReference>
<dbReference type="OrthoDB" id="374980at2157"/>
<dbReference type="RefSeq" id="WP_013337356.1">
    <property type="nucleotide sequence ID" value="NC_014537.1"/>
</dbReference>
<proteinExistence type="predicted"/>
<dbReference type="eggNOG" id="arCOG13768">
    <property type="taxonomic scope" value="Archaea"/>
</dbReference>
<dbReference type="AlphaFoldDB" id="E1QQL9"/>
<dbReference type="GeneID" id="9753217"/>
<evidence type="ECO:0000313" key="2">
    <source>
        <dbReference type="Proteomes" id="UP000006681"/>
    </source>
</evidence>
<reference evidence="1 2" key="1">
    <citation type="journal article" date="2010" name="Stand. Genomic Sci.">
        <title>Complete genome sequence of Vulcanisaeta distributa type strain (IC-017).</title>
        <authorList>
            <person name="Mavromatis K."/>
            <person name="Sikorski J."/>
            <person name="Pabst E."/>
            <person name="Teshima H."/>
            <person name="Lapidus A."/>
            <person name="Lucas S."/>
            <person name="Nolan M."/>
            <person name="Glavina Del Rio T."/>
            <person name="Cheng J.F."/>
            <person name="Bruce D."/>
            <person name="Goodwin L."/>
            <person name="Pitluck S."/>
            <person name="Liolios K."/>
            <person name="Ivanova N."/>
            <person name="Mikhailova N."/>
            <person name="Pati A."/>
            <person name="Chen A."/>
            <person name="Palaniappan K."/>
            <person name="Land M."/>
            <person name="Hauser L."/>
            <person name="Chang Y.J."/>
            <person name="Jeffries C.D."/>
            <person name="Rohde M."/>
            <person name="Spring S."/>
            <person name="Goker M."/>
            <person name="Wirth R."/>
            <person name="Woyke T."/>
            <person name="Bristow J."/>
            <person name="Eisen J.A."/>
            <person name="Markowitz V."/>
            <person name="Hugenholtz P."/>
            <person name="Klenk H.P."/>
            <person name="Kyrpides N.C."/>
        </authorList>
    </citation>
    <scope>NUCLEOTIDE SEQUENCE [LARGE SCALE GENOMIC DNA]</scope>
    <source>
        <strain evidence="2">DSM 14429 / JCM 11212 / NBRC 100878 / IC-017</strain>
    </source>
</reference>
<dbReference type="EMBL" id="CP002100">
    <property type="protein sequence ID" value="ADN51631.1"/>
    <property type="molecule type" value="Genomic_DNA"/>
</dbReference>
<dbReference type="STRING" id="572478.Vdis_2263"/>